<feature type="region of interest" description="Disordered" evidence="8">
    <location>
        <begin position="385"/>
        <end position="419"/>
    </location>
</feature>
<dbReference type="GO" id="GO:0009913">
    <property type="term" value="P:epidermal cell differentiation"/>
    <property type="evidence" value="ECO:0007669"/>
    <property type="project" value="TreeGrafter"/>
</dbReference>
<keyword evidence="3" id="KW-0677">Repeat</keyword>
<dbReference type="EMBL" id="OU895878">
    <property type="protein sequence ID" value="CAG9803233.1"/>
    <property type="molecule type" value="Genomic_DNA"/>
</dbReference>
<dbReference type="PROSITE" id="PS00028">
    <property type="entry name" value="ZINC_FINGER_C2H2_1"/>
    <property type="match status" value="3"/>
</dbReference>
<evidence type="ECO:0000256" key="4">
    <source>
        <dbReference type="ARBA" id="ARBA00022771"/>
    </source>
</evidence>
<dbReference type="FunFam" id="3.30.160.60:FF:000246">
    <property type="entry name" value="Transcription factor Ovo-like 2"/>
    <property type="match status" value="1"/>
</dbReference>
<dbReference type="Pfam" id="PF00096">
    <property type="entry name" value="zf-C2H2"/>
    <property type="match status" value="1"/>
</dbReference>
<dbReference type="PANTHER" id="PTHR10032:SF271">
    <property type="entry name" value="RH12261P-RELATED"/>
    <property type="match status" value="1"/>
</dbReference>
<dbReference type="GO" id="GO:0008270">
    <property type="term" value="F:zinc ion binding"/>
    <property type="evidence" value="ECO:0007669"/>
    <property type="project" value="UniProtKB-KW"/>
</dbReference>
<dbReference type="GO" id="GO:0009887">
    <property type="term" value="P:animal organ morphogenesis"/>
    <property type="evidence" value="ECO:0007669"/>
    <property type="project" value="UniProtKB-ARBA"/>
</dbReference>
<dbReference type="SMART" id="SM00355">
    <property type="entry name" value="ZnF_C2H2"/>
    <property type="match status" value="4"/>
</dbReference>
<evidence type="ECO:0000256" key="8">
    <source>
        <dbReference type="SAM" id="MobiDB-lite"/>
    </source>
</evidence>
<dbReference type="SUPFAM" id="SSF57667">
    <property type="entry name" value="beta-beta-alpha zinc fingers"/>
    <property type="match status" value="2"/>
</dbReference>
<feature type="compositionally biased region" description="Basic residues" evidence="8">
    <location>
        <begin position="599"/>
        <end position="609"/>
    </location>
</feature>
<feature type="region of interest" description="Disordered" evidence="8">
    <location>
        <begin position="580"/>
        <end position="661"/>
    </location>
</feature>
<dbReference type="GO" id="GO:0048731">
    <property type="term" value="P:system development"/>
    <property type="evidence" value="ECO:0007669"/>
    <property type="project" value="UniProtKB-ARBA"/>
</dbReference>
<dbReference type="AlphaFoldDB" id="A0A9N9RU11"/>
<dbReference type="GO" id="GO:0005634">
    <property type="term" value="C:nucleus"/>
    <property type="evidence" value="ECO:0007669"/>
    <property type="project" value="UniProtKB-SubCell"/>
</dbReference>
<sequence>MPKIFLIKDRLHQQQLRLQESQNLIQSKSSELNIEENNSQQRVGDKEPLSLVSKKRINDQHSANDLRRNDSEDIFGETTRCSIDQAPRRFRSSLLGIDIPYGSQRSVLTQAQRKVYPPSPPTLICGSPSDLTKITAPTNNGEDIIKEPPQILPEPNLINLTTQKKAEEPQNEETQEPVVVRCSVIQRVPSTPSSSSSHPTTPSPPITEPTATILHHKNDDRPQHNSHLPIMMRHRHPASIHQHRLHQTMSPFVLPEQEHPIDYHVPKKRDLVSPIKRKDLIGSEEEEDKKIKRFDVMEEREKRMHDAKRVIFQRALLQRIRRLPPGSPMIRQLAGIIYAAAGHGRSSSSNNGGGQANGSNGAASNGSSGGSINFSGASAGCGSGAAGGASGAGGNGRDNNRSNYGPNSPPTGSLPPFYESLKGGANGGLNAYNAQNGMNANSFNNYLLNPSLTQMDCVDANGDLTNLNGYPNSPQDADTKQYSVLQNAYLQNGMILKDEIDLDYDGKIDTLSLNGNLLQNYGDAYSDSMMVDLSNAVDPLQLTATLTFSSPNDHALLESLTDAVDLSQFLQRLPTEDDQCNELELSSASSLTPDSNGDHHHHHHHHHHNNNLDSFQDQLIGGRNNGFQNSRQLFYKSSPPSSSSSVYELPPPYQTTTREHNGNLHNSMLQQQQHVQNNGFDLDSHSSNLSLPSPSTSHYDPTHSPQQNHHNMNGSDMQSLQSSSGTPSPPNAISTIQNVSKSLKFNRRLSAAAKLSSLLTVSTVPESPLVADTKVNVLSQRLGLPAEVQLEFVNGGHGIKNPLAIENIPGRLREEEAPPIKKTPSVTPVSDDGEGKFMCRICSKHFTLQRLLNRHMKCHSDIKRYLCTFCGKGFNDTFDLKRHTRTHTGVRPYKCNLCEKSFTQRCSLESHCLKVHGVQHQYAYKERRTKMYVCEECGHTTNEPEVHYIHLKDKHPYSPALLKFYDKRHFKFTNSTFANNLLGSFPMPVQN</sequence>
<keyword evidence="5" id="KW-0862">Zinc</keyword>
<reference evidence="10" key="2">
    <citation type="submission" date="2022-10" db="EMBL/GenBank/DDBJ databases">
        <authorList>
            <consortium name="ENA_rothamsted_submissions"/>
            <consortium name="culmorum"/>
            <person name="King R."/>
        </authorList>
    </citation>
    <scope>NUCLEOTIDE SEQUENCE</scope>
</reference>
<feature type="compositionally biased region" description="Polar residues" evidence="8">
    <location>
        <begin position="584"/>
        <end position="595"/>
    </location>
</feature>
<feature type="compositionally biased region" description="Low complexity" evidence="8">
    <location>
        <begin position="357"/>
        <end position="367"/>
    </location>
</feature>
<dbReference type="InterPro" id="IPR013087">
    <property type="entry name" value="Znf_C2H2_type"/>
</dbReference>
<feature type="compositionally biased region" description="Gly residues" evidence="8">
    <location>
        <begin position="385"/>
        <end position="396"/>
    </location>
</feature>
<feature type="domain" description="C2H2-type" evidence="9">
    <location>
        <begin position="893"/>
        <end position="921"/>
    </location>
</feature>
<dbReference type="OrthoDB" id="6508643at2759"/>
<evidence type="ECO:0000313" key="11">
    <source>
        <dbReference type="Proteomes" id="UP001153620"/>
    </source>
</evidence>
<dbReference type="PANTHER" id="PTHR10032">
    <property type="entry name" value="ZINC FINGER PROTEIN WITH KRAB AND SCAN DOMAINS"/>
    <property type="match status" value="1"/>
</dbReference>
<organism evidence="10 11">
    <name type="scientific">Chironomus riparius</name>
    <dbReference type="NCBI Taxonomy" id="315576"/>
    <lineage>
        <taxon>Eukaryota</taxon>
        <taxon>Metazoa</taxon>
        <taxon>Ecdysozoa</taxon>
        <taxon>Arthropoda</taxon>
        <taxon>Hexapoda</taxon>
        <taxon>Insecta</taxon>
        <taxon>Pterygota</taxon>
        <taxon>Neoptera</taxon>
        <taxon>Endopterygota</taxon>
        <taxon>Diptera</taxon>
        <taxon>Nematocera</taxon>
        <taxon>Chironomoidea</taxon>
        <taxon>Chironomidae</taxon>
        <taxon>Chironominae</taxon>
        <taxon>Chironomus</taxon>
    </lineage>
</organism>
<evidence type="ECO:0000256" key="1">
    <source>
        <dbReference type="ARBA" id="ARBA00004123"/>
    </source>
</evidence>
<dbReference type="PROSITE" id="PS50157">
    <property type="entry name" value="ZINC_FINGER_C2H2_2"/>
    <property type="match status" value="3"/>
</dbReference>
<dbReference type="Proteomes" id="UP001153620">
    <property type="component" value="Chromosome 2"/>
</dbReference>
<evidence type="ECO:0000259" key="9">
    <source>
        <dbReference type="PROSITE" id="PS50157"/>
    </source>
</evidence>
<feature type="compositionally biased region" description="Low complexity" evidence="8">
    <location>
        <begin position="685"/>
        <end position="698"/>
    </location>
</feature>
<feature type="compositionally biased region" description="Polar residues" evidence="8">
    <location>
        <begin position="703"/>
        <end position="734"/>
    </location>
</feature>
<keyword evidence="6" id="KW-0539">Nucleus</keyword>
<name>A0A9N9RU11_9DIPT</name>
<dbReference type="InterPro" id="IPR036236">
    <property type="entry name" value="Znf_C2H2_sf"/>
</dbReference>
<dbReference type="InterPro" id="IPR027756">
    <property type="entry name" value="Ovo-like"/>
</dbReference>
<feature type="region of interest" description="Disordered" evidence="8">
    <location>
        <begin position="188"/>
        <end position="211"/>
    </location>
</feature>
<feature type="region of interest" description="Disordered" evidence="8">
    <location>
        <begin position="678"/>
        <end position="734"/>
    </location>
</feature>
<dbReference type="GO" id="GO:0003006">
    <property type="term" value="P:developmental process involved in reproduction"/>
    <property type="evidence" value="ECO:0007669"/>
    <property type="project" value="UniProtKB-ARBA"/>
</dbReference>
<feature type="domain" description="C2H2-type" evidence="9">
    <location>
        <begin position="837"/>
        <end position="864"/>
    </location>
</feature>
<gene>
    <name evidence="10" type="ORF">CHIRRI_LOCUS6134</name>
</gene>
<proteinExistence type="predicted"/>
<dbReference type="Gene3D" id="3.30.160.60">
    <property type="entry name" value="Classic Zinc Finger"/>
    <property type="match status" value="2"/>
</dbReference>
<keyword evidence="4 7" id="KW-0863">Zinc-finger</keyword>
<reference evidence="10" key="1">
    <citation type="submission" date="2022-01" db="EMBL/GenBank/DDBJ databases">
        <authorList>
            <person name="King R."/>
        </authorList>
    </citation>
    <scope>NUCLEOTIDE SEQUENCE</scope>
</reference>
<feature type="compositionally biased region" description="Low complexity" evidence="8">
    <location>
        <begin position="189"/>
        <end position="200"/>
    </location>
</feature>
<keyword evidence="11" id="KW-1185">Reference proteome</keyword>
<dbReference type="GO" id="GO:0000981">
    <property type="term" value="F:DNA-binding transcription factor activity, RNA polymerase II-specific"/>
    <property type="evidence" value="ECO:0007669"/>
    <property type="project" value="TreeGrafter"/>
</dbReference>
<protein>
    <recommendedName>
        <fullName evidence="9">C2H2-type domain-containing protein</fullName>
    </recommendedName>
</protein>
<dbReference type="GO" id="GO:0000978">
    <property type="term" value="F:RNA polymerase II cis-regulatory region sequence-specific DNA binding"/>
    <property type="evidence" value="ECO:0007669"/>
    <property type="project" value="TreeGrafter"/>
</dbReference>
<evidence type="ECO:0000256" key="6">
    <source>
        <dbReference type="ARBA" id="ARBA00023242"/>
    </source>
</evidence>
<feature type="region of interest" description="Disordered" evidence="8">
    <location>
        <begin position="343"/>
        <end position="367"/>
    </location>
</feature>
<comment type="subcellular location">
    <subcellularLocation>
        <location evidence="1">Nucleus</location>
    </subcellularLocation>
</comment>
<evidence type="ECO:0000256" key="2">
    <source>
        <dbReference type="ARBA" id="ARBA00022723"/>
    </source>
</evidence>
<accession>A0A9N9RU11</accession>
<evidence type="ECO:0000256" key="3">
    <source>
        <dbReference type="ARBA" id="ARBA00022737"/>
    </source>
</evidence>
<keyword evidence="2" id="KW-0479">Metal-binding</keyword>
<dbReference type="FunFam" id="3.30.160.60:FF:000452">
    <property type="entry name" value="Transcription factor Ovo-like 2"/>
    <property type="match status" value="1"/>
</dbReference>
<evidence type="ECO:0000256" key="7">
    <source>
        <dbReference type="PROSITE-ProRule" id="PRU00042"/>
    </source>
</evidence>
<evidence type="ECO:0000256" key="5">
    <source>
        <dbReference type="ARBA" id="ARBA00022833"/>
    </source>
</evidence>
<feature type="domain" description="C2H2-type" evidence="9">
    <location>
        <begin position="865"/>
        <end position="892"/>
    </location>
</feature>
<evidence type="ECO:0000313" key="10">
    <source>
        <dbReference type="EMBL" id="CAG9803233.1"/>
    </source>
</evidence>